<feature type="transmembrane region" description="Helical" evidence="1">
    <location>
        <begin position="32"/>
        <end position="56"/>
    </location>
</feature>
<feature type="transmembrane region" description="Helical" evidence="1">
    <location>
        <begin position="254"/>
        <end position="280"/>
    </location>
</feature>
<keyword evidence="1" id="KW-1133">Transmembrane helix</keyword>
<keyword evidence="3" id="KW-1185">Reference proteome</keyword>
<feature type="transmembrane region" description="Helical" evidence="1">
    <location>
        <begin position="343"/>
        <end position="362"/>
    </location>
</feature>
<feature type="transmembrane region" description="Helical" evidence="1">
    <location>
        <begin position="300"/>
        <end position="322"/>
    </location>
</feature>
<gene>
    <name evidence="2" type="ORF">OG814_38995</name>
</gene>
<evidence type="ECO:0000313" key="3">
    <source>
        <dbReference type="Proteomes" id="UP001622594"/>
    </source>
</evidence>
<reference evidence="2 3" key="1">
    <citation type="submission" date="2022-10" db="EMBL/GenBank/DDBJ databases">
        <title>The complete genomes of actinobacterial strains from the NBC collection.</title>
        <authorList>
            <person name="Joergensen T.S."/>
            <person name="Alvarez Arevalo M."/>
            <person name="Sterndorff E.B."/>
            <person name="Faurdal D."/>
            <person name="Vuksanovic O."/>
            <person name="Mourched A.-S."/>
            <person name="Charusanti P."/>
            <person name="Shaw S."/>
            <person name="Blin K."/>
            <person name="Weber T."/>
        </authorList>
    </citation>
    <scope>NUCLEOTIDE SEQUENCE [LARGE SCALE GENOMIC DNA]</scope>
    <source>
        <strain evidence="2 3">NBC_00123</strain>
    </source>
</reference>
<sequence>MTRAGDILNLARRLLAIGRVAGRRAEAGGVRFLALLLATLFLALGLGSLVAVHAVYAGKEERRTARTPIAPAGALEHAPDATMWLVGADWLEDERRFSVVYISPRRGDAPLPPGLDRWPAPGEAVLSPALRKAGAGEDIDHRYGRLAGVIGEDGLDEPSEWLAYVRPRDDLKPDRFIDVVTGFGPPAGRYAGLEPGSGRQDDKPEWMFQAAIVGMLVLPAVALLLVAARTGSHARDRRTALVAALGGRRLDRTLIAIGEAGPPAALGAVVSAVAIAAALLHDFHVPCTDYILSSSHLRPYGWAAVLAPLAALLAVLTVVAPADLAPRRGASGTRPHRTSRSTWLPRLAVLCPLAIILAVRGPDLFPSDSVARTLTSWAGIAATVLTLPAAIGVITAKAGNLLARRGRAHGLPGTLIAGRRAGAHPGGTARLVTGVSIALIVLMQAIAWQGLFGSQATEARETLDRVGRGIVTVGARGDVAPTAMADFLARARDTEGVLLAPPGFAKNKYVTLYADCAALTALHLPCPAHEARVDALTADPRLRELMRWTLRTDSTLLIRRTDDRRLAELAAPADGGTILAVLRPDGRELSAPALKRLSYEVFPRGAAVRAPGENELIAGIPIATRGAGARCSESSASRYSP</sequence>
<evidence type="ECO:0000313" key="2">
    <source>
        <dbReference type="EMBL" id="WTR74837.1"/>
    </source>
</evidence>
<proteinExistence type="predicted"/>
<dbReference type="EMBL" id="CP108188">
    <property type="protein sequence ID" value="WTR74837.1"/>
    <property type="molecule type" value="Genomic_DNA"/>
</dbReference>
<feature type="transmembrane region" description="Helical" evidence="1">
    <location>
        <begin position="429"/>
        <end position="451"/>
    </location>
</feature>
<keyword evidence="1" id="KW-0472">Membrane</keyword>
<name>A0ABZ1LKA8_9ACTN</name>
<feature type="transmembrane region" description="Helical" evidence="1">
    <location>
        <begin position="374"/>
        <end position="396"/>
    </location>
</feature>
<accession>A0ABZ1LKA8</accession>
<dbReference type="RefSeq" id="WP_406336910.1">
    <property type="nucleotide sequence ID" value="NZ_CP108188.1"/>
</dbReference>
<dbReference type="Proteomes" id="UP001622594">
    <property type="component" value="Chromosome"/>
</dbReference>
<protein>
    <submittedName>
        <fullName evidence="2">ABC transporter permease</fullName>
    </submittedName>
</protein>
<feature type="transmembrane region" description="Helical" evidence="1">
    <location>
        <begin position="206"/>
        <end position="228"/>
    </location>
</feature>
<organism evidence="2 3">
    <name type="scientific">Streptomyces zaomyceticus</name>
    <dbReference type="NCBI Taxonomy" id="68286"/>
    <lineage>
        <taxon>Bacteria</taxon>
        <taxon>Bacillati</taxon>
        <taxon>Actinomycetota</taxon>
        <taxon>Actinomycetes</taxon>
        <taxon>Kitasatosporales</taxon>
        <taxon>Streptomycetaceae</taxon>
        <taxon>Streptomyces</taxon>
    </lineage>
</organism>
<evidence type="ECO:0000256" key="1">
    <source>
        <dbReference type="SAM" id="Phobius"/>
    </source>
</evidence>
<keyword evidence="1" id="KW-0812">Transmembrane</keyword>